<dbReference type="Gene3D" id="1.10.357.10">
    <property type="entry name" value="Tetracycline Repressor, domain 2"/>
    <property type="match status" value="1"/>
</dbReference>
<organism evidence="4 5">
    <name type="scientific">Flaviflagellibacter deserti</name>
    <dbReference type="NCBI Taxonomy" id="2267266"/>
    <lineage>
        <taxon>Bacteria</taxon>
        <taxon>Pseudomonadati</taxon>
        <taxon>Pseudomonadota</taxon>
        <taxon>Alphaproteobacteria</taxon>
        <taxon>Hyphomicrobiales</taxon>
        <taxon>Flaviflagellibacter</taxon>
    </lineage>
</organism>
<dbReference type="SUPFAM" id="SSF46689">
    <property type="entry name" value="Homeodomain-like"/>
    <property type="match status" value="1"/>
</dbReference>
<dbReference type="InterPro" id="IPR023772">
    <property type="entry name" value="DNA-bd_HTH_TetR-type_CS"/>
</dbReference>
<dbReference type="Pfam" id="PF17754">
    <property type="entry name" value="TetR_C_14"/>
    <property type="match status" value="1"/>
</dbReference>
<sequence length="187" mass="21322">MREHKRRETLRRITDAGMCLFIEKGYEATTLDEIAAKAGISRRTFFYYFKSKDDILLSLQNGMGDMLVAALREEPQDKRPLHAIRDAILKVCAPIPADDMIAIDRLMRSSEAVQARKQASYIQHEKALFAALRERWPKPERETGLRLVAMMAIGAMRLASDALSREDGKRPFDELLHEAFDALEGEI</sequence>
<feature type="domain" description="HTH tetR-type" evidence="3">
    <location>
        <begin position="7"/>
        <end position="67"/>
    </location>
</feature>
<proteinExistence type="predicted"/>
<evidence type="ECO:0000313" key="5">
    <source>
        <dbReference type="Proteomes" id="UP001595796"/>
    </source>
</evidence>
<dbReference type="PANTHER" id="PTHR43479">
    <property type="entry name" value="ACREF/ENVCD OPERON REPRESSOR-RELATED"/>
    <property type="match status" value="1"/>
</dbReference>
<dbReference type="Proteomes" id="UP001595796">
    <property type="component" value="Unassembled WGS sequence"/>
</dbReference>
<dbReference type="InterPro" id="IPR001647">
    <property type="entry name" value="HTH_TetR"/>
</dbReference>
<gene>
    <name evidence="4" type="ORF">ACFPFW_17410</name>
</gene>
<evidence type="ECO:0000256" key="1">
    <source>
        <dbReference type="ARBA" id="ARBA00023125"/>
    </source>
</evidence>
<comment type="caution">
    <text evidence="4">The sequence shown here is derived from an EMBL/GenBank/DDBJ whole genome shotgun (WGS) entry which is preliminary data.</text>
</comment>
<evidence type="ECO:0000259" key="3">
    <source>
        <dbReference type="PROSITE" id="PS50977"/>
    </source>
</evidence>
<dbReference type="InterPro" id="IPR009057">
    <property type="entry name" value="Homeodomain-like_sf"/>
</dbReference>
<keyword evidence="1 2" id="KW-0238">DNA-binding</keyword>
<dbReference type="PROSITE" id="PS01081">
    <property type="entry name" value="HTH_TETR_1"/>
    <property type="match status" value="1"/>
</dbReference>
<dbReference type="PROSITE" id="PS50977">
    <property type="entry name" value="HTH_TETR_2"/>
    <property type="match status" value="1"/>
</dbReference>
<name>A0ABV9Z4V8_9HYPH</name>
<dbReference type="PANTHER" id="PTHR43479:SF11">
    <property type="entry name" value="ACREF_ENVCD OPERON REPRESSOR-RELATED"/>
    <property type="match status" value="1"/>
</dbReference>
<dbReference type="InterPro" id="IPR041347">
    <property type="entry name" value="MftR_C"/>
</dbReference>
<dbReference type="EMBL" id="JBHSJF010000008">
    <property type="protein sequence ID" value="MFC5069796.1"/>
    <property type="molecule type" value="Genomic_DNA"/>
</dbReference>
<accession>A0ABV9Z4V8</accession>
<evidence type="ECO:0000256" key="2">
    <source>
        <dbReference type="PROSITE-ProRule" id="PRU00335"/>
    </source>
</evidence>
<protein>
    <submittedName>
        <fullName evidence="4">TetR/AcrR family transcriptional regulator</fullName>
    </submittedName>
</protein>
<dbReference type="PRINTS" id="PR00455">
    <property type="entry name" value="HTHTETR"/>
</dbReference>
<dbReference type="Gene3D" id="1.10.10.60">
    <property type="entry name" value="Homeodomain-like"/>
    <property type="match status" value="1"/>
</dbReference>
<feature type="DNA-binding region" description="H-T-H motif" evidence="2">
    <location>
        <begin position="30"/>
        <end position="49"/>
    </location>
</feature>
<reference evidence="5" key="1">
    <citation type="journal article" date="2019" name="Int. J. Syst. Evol. Microbiol.">
        <title>The Global Catalogue of Microorganisms (GCM) 10K type strain sequencing project: providing services to taxonomists for standard genome sequencing and annotation.</title>
        <authorList>
            <consortium name="The Broad Institute Genomics Platform"/>
            <consortium name="The Broad Institute Genome Sequencing Center for Infectious Disease"/>
            <person name="Wu L."/>
            <person name="Ma J."/>
        </authorList>
    </citation>
    <scope>NUCLEOTIDE SEQUENCE [LARGE SCALE GENOMIC DNA]</scope>
    <source>
        <strain evidence="5">CGMCC 1.16444</strain>
    </source>
</reference>
<dbReference type="Pfam" id="PF00440">
    <property type="entry name" value="TetR_N"/>
    <property type="match status" value="1"/>
</dbReference>
<evidence type="ECO:0000313" key="4">
    <source>
        <dbReference type="EMBL" id="MFC5069796.1"/>
    </source>
</evidence>
<keyword evidence="5" id="KW-1185">Reference proteome</keyword>
<dbReference type="InterPro" id="IPR050624">
    <property type="entry name" value="HTH-type_Tx_Regulator"/>
</dbReference>
<dbReference type="RefSeq" id="WP_379771709.1">
    <property type="nucleotide sequence ID" value="NZ_JBHSJF010000008.1"/>
</dbReference>